<dbReference type="OrthoDB" id="10364399at2759"/>
<reference evidence="2" key="1">
    <citation type="journal article" date="2010" name="Science">
        <title>Plasticity of animal genome architecture unmasked by rapid evolution of a pelagic tunicate.</title>
        <authorList>
            <person name="Denoeud F."/>
            <person name="Henriet S."/>
            <person name="Mungpakdee S."/>
            <person name="Aury J.M."/>
            <person name="Da Silva C."/>
            <person name="Brinkmann H."/>
            <person name="Mikhaleva J."/>
            <person name="Olsen L.C."/>
            <person name="Jubin C."/>
            <person name="Canestro C."/>
            <person name="Bouquet J.M."/>
            <person name="Danks G."/>
            <person name="Poulain J."/>
            <person name="Campsteijn C."/>
            <person name="Adamski M."/>
            <person name="Cross I."/>
            <person name="Yadetie F."/>
            <person name="Muffato M."/>
            <person name="Louis A."/>
            <person name="Butcher S."/>
            <person name="Tsagkogeorga G."/>
            <person name="Konrad A."/>
            <person name="Singh S."/>
            <person name="Jensen M.F."/>
            <person name="Cong E.H."/>
            <person name="Eikeseth-Otteraa H."/>
            <person name="Noel B."/>
            <person name="Anthouard V."/>
            <person name="Porcel B.M."/>
            <person name="Kachouri-Lafond R."/>
            <person name="Nishino A."/>
            <person name="Ugolini M."/>
            <person name="Chourrout P."/>
            <person name="Nishida H."/>
            <person name="Aasland R."/>
            <person name="Huzurbazar S."/>
            <person name="Westhof E."/>
            <person name="Delsuc F."/>
            <person name="Lehrach H."/>
            <person name="Reinhardt R."/>
            <person name="Weissenbach J."/>
            <person name="Roy S.W."/>
            <person name="Artiguenave F."/>
            <person name="Postlethwait J.H."/>
            <person name="Manak J.R."/>
            <person name="Thompson E.M."/>
            <person name="Jaillon O."/>
            <person name="Du Pasquier L."/>
            <person name="Boudinot P."/>
            <person name="Liberles D.A."/>
            <person name="Volff J.N."/>
            <person name="Philippe H."/>
            <person name="Lenhard B."/>
            <person name="Roest Crollius H."/>
            <person name="Wincker P."/>
            <person name="Chourrout D."/>
        </authorList>
    </citation>
    <scope>NUCLEOTIDE SEQUENCE [LARGE SCALE GENOMIC DNA]</scope>
</reference>
<evidence type="ECO:0000313" key="3">
    <source>
        <dbReference type="Proteomes" id="UP000001307"/>
    </source>
</evidence>
<keyword evidence="3" id="KW-1185">Reference proteome</keyword>
<accession>E4WS06</accession>
<feature type="compositionally biased region" description="Low complexity" evidence="1">
    <location>
        <begin position="222"/>
        <end position="236"/>
    </location>
</feature>
<feature type="region of interest" description="Disordered" evidence="1">
    <location>
        <begin position="182"/>
        <end position="258"/>
    </location>
</feature>
<protein>
    <submittedName>
        <fullName evidence="2">Uncharacterized protein</fullName>
    </submittedName>
</protein>
<organism evidence="2">
    <name type="scientific">Oikopleura dioica</name>
    <name type="common">Tunicate</name>
    <dbReference type="NCBI Taxonomy" id="34765"/>
    <lineage>
        <taxon>Eukaryota</taxon>
        <taxon>Metazoa</taxon>
        <taxon>Chordata</taxon>
        <taxon>Tunicata</taxon>
        <taxon>Appendicularia</taxon>
        <taxon>Copelata</taxon>
        <taxon>Oikopleuridae</taxon>
        <taxon>Oikopleura</taxon>
    </lineage>
</organism>
<gene>
    <name evidence="2" type="ORF">GSOID_T00000536001</name>
</gene>
<dbReference type="EMBL" id="FN653015">
    <property type="protein sequence ID" value="CBY20538.1"/>
    <property type="molecule type" value="Genomic_DNA"/>
</dbReference>
<evidence type="ECO:0000313" key="2">
    <source>
        <dbReference type="EMBL" id="CBY20538.1"/>
    </source>
</evidence>
<feature type="compositionally biased region" description="Acidic residues" evidence="1">
    <location>
        <begin position="201"/>
        <end position="221"/>
    </location>
</feature>
<dbReference type="AlphaFoldDB" id="E4WS06"/>
<dbReference type="Proteomes" id="UP000001307">
    <property type="component" value="Unassembled WGS sequence"/>
</dbReference>
<evidence type="ECO:0000256" key="1">
    <source>
        <dbReference type="SAM" id="MobiDB-lite"/>
    </source>
</evidence>
<name>E4WS06_OIKDI</name>
<dbReference type="InParanoid" id="E4WS06"/>
<proteinExistence type="predicted"/>
<sequence>MVIKTIIHPFFLILASERNEARILNCCHQAEWNGRTYDSSGTIKIGIDEVPLYRSVGDSTNSGNLISMNWERSDGKVHPSLFVTKQSNIDGEEMMITEEIGKAGTQVDGSLTCPDQMEWKDANETIVEWKCLPPSDDCVDGGDFCQMTDEDIAQKCVTLSKICCKTCTDFRLKLEEAIKKQAEETTATADPPAEKDIQNDPTEDTDETESVEEETDPETDPSAEPSPEPETSSNETEPTEEKADPEPEPEGGSASELVLGFGLILISLLL</sequence>